<evidence type="ECO:0000313" key="2">
    <source>
        <dbReference type="EMBL" id="ETV80335.1"/>
    </source>
</evidence>
<organism evidence="2">
    <name type="scientific">Aphanomyces astaci</name>
    <name type="common">Crayfish plague agent</name>
    <dbReference type="NCBI Taxonomy" id="112090"/>
    <lineage>
        <taxon>Eukaryota</taxon>
        <taxon>Sar</taxon>
        <taxon>Stramenopiles</taxon>
        <taxon>Oomycota</taxon>
        <taxon>Saprolegniomycetes</taxon>
        <taxon>Saprolegniales</taxon>
        <taxon>Verrucalvaceae</taxon>
        <taxon>Aphanomyces</taxon>
    </lineage>
</organism>
<reference evidence="2" key="1">
    <citation type="submission" date="2013-12" db="EMBL/GenBank/DDBJ databases">
        <title>The Genome Sequence of Aphanomyces astaci APO3.</title>
        <authorList>
            <consortium name="The Broad Institute Genomics Platform"/>
            <person name="Russ C."/>
            <person name="Tyler B."/>
            <person name="van West P."/>
            <person name="Dieguez-Uribeondo J."/>
            <person name="Young S.K."/>
            <person name="Zeng Q."/>
            <person name="Gargeya S."/>
            <person name="Fitzgerald M."/>
            <person name="Abouelleil A."/>
            <person name="Alvarado L."/>
            <person name="Chapman S.B."/>
            <person name="Gainer-Dewar J."/>
            <person name="Goldberg J."/>
            <person name="Griggs A."/>
            <person name="Gujja S."/>
            <person name="Hansen M."/>
            <person name="Howarth C."/>
            <person name="Imamovic A."/>
            <person name="Ireland A."/>
            <person name="Larimer J."/>
            <person name="McCowan C."/>
            <person name="Murphy C."/>
            <person name="Pearson M."/>
            <person name="Poon T.W."/>
            <person name="Priest M."/>
            <person name="Roberts A."/>
            <person name="Saif S."/>
            <person name="Shea T."/>
            <person name="Sykes S."/>
            <person name="Wortman J."/>
            <person name="Nusbaum C."/>
            <person name="Birren B."/>
        </authorList>
    </citation>
    <scope>NUCLEOTIDE SEQUENCE [LARGE SCALE GENOMIC DNA]</scope>
    <source>
        <strain evidence="2">APO3</strain>
    </source>
</reference>
<gene>
    <name evidence="2" type="ORF">H257_06647</name>
</gene>
<proteinExistence type="predicted"/>
<dbReference type="AlphaFoldDB" id="W4GKW6"/>
<dbReference type="RefSeq" id="XP_009830259.1">
    <property type="nucleotide sequence ID" value="XM_009831957.1"/>
</dbReference>
<feature type="region of interest" description="Disordered" evidence="1">
    <location>
        <begin position="75"/>
        <end position="98"/>
    </location>
</feature>
<evidence type="ECO:0000256" key="1">
    <source>
        <dbReference type="SAM" id="MobiDB-lite"/>
    </source>
</evidence>
<feature type="compositionally biased region" description="Basic residues" evidence="1">
    <location>
        <begin position="84"/>
        <end position="98"/>
    </location>
</feature>
<name>W4GKW6_APHAT</name>
<dbReference type="GeneID" id="20808643"/>
<dbReference type="EMBL" id="KI913126">
    <property type="protein sequence ID" value="ETV80335.1"/>
    <property type="molecule type" value="Genomic_DNA"/>
</dbReference>
<sequence length="123" mass="14049">MSINKDKCHPSSRARTTFKHHVNGSGHASQRFQTTFATAFVMSQLKHVRLARFAITSRQLLSRVALSCTAANQTRAPHLPSQAHIHHRQQHRRVRTSPTVAHHRVKASPTPSKNWFCSQDHFR</sequence>
<accession>W4GKW6</accession>
<protein>
    <submittedName>
        <fullName evidence="2">Uncharacterized protein</fullName>
    </submittedName>
</protein>
<dbReference type="VEuPathDB" id="FungiDB:H257_06647"/>